<dbReference type="Gene3D" id="3.60.10.10">
    <property type="entry name" value="Endonuclease/exonuclease/phosphatase"/>
    <property type="match status" value="1"/>
</dbReference>
<dbReference type="AlphaFoldDB" id="A0A182QUI2"/>
<accession>A0A182QUI2</accession>
<dbReference type="InterPro" id="IPR036691">
    <property type="entry name" value="Endo/exonu/phosph_ase_sf"/>
</dbReference>
<dbReference type="InterPro" id="IPR000300">
    <property type="entry name" value="IPPc"/>
</dbReference>
<dbReference type="EnsemblMetazoa" id="AFAF017132-RA">
    <property type="protein sequence ID" value="AFAF017132-PA"/>
    <property type="gene ID" value="AFAF017132"/>
</dbReference>
<keyword evidence="7" id="KW-1185">Reference proteome</keyword>
<dbReference type="GO" id="GO:0046856">
    <property type="term" value="P:phosphatidylinositol dephosphorylation"/>
    <property type="evidence" value="ECO:0007669"/>
    <property type="project" value="InterPro"/>
</dbReference>
<reference evidence="6" key="2">
    <citation type="submission" date="2020-05" db="UniProtKB">
        <authorList>
            <consortium name="EnsemblMetazoa"/>
        </authorList>
    </citation>
    <scope>IDENTIFICATION</scope>
    <source>
        <strain evidence="6">FAR1</strain>
    </source>
</reference>
<feature type="compositionally biased region" description="Polar residues" evidence="4">
    <location>
        <begin position="534"/>
        <end position="550"/>
    </location>
</feature>
<feature type="compositionally biased region" description="Low complexity" evidence="4">
    <location>
        <begin position="669"/>
        <end position="682"/>
    </location>
</feature>
<dbReference type="PANTHER" id="PTHR12997">
    <property type="entry name" value="TYPE I INOSITOL-1,4,5-TRISPHOSPHATE 5-PHOSPHATASE"/>
    <property type="match status" value="1"/>
</dbReference>
<organism evidence="6 7">
    <name type="scientific">Anopheles farauti</name>
    <dbReference type="NCBI Taxonomy" id="69004"/>
    <lineage>
        <taxon>Eukaryota</taxon>
        <taxon>Metazoa</taxon>
        <taxon>Ecdysozoa</taxon>
        <taxon>Arthropoda</taxon>
        <taxon>Hexapoda</taxon>
        <taxon>Insecta</taxon>
        <taxon>Pterygota</taxon>
        <taxon>Neoptera</taxon>
        <taxon>Endopterygota</taxon>
        <taxon>Diptera</taxon>
        <taxon>Nematocera</taxon>
        <taxon>Culicoidea</taxon>
        <taxon>Culicidae</taxon>
        <taxon>Anophelinae</taxon>
        <taxon>Anopheles</taxon>
    </lineage>
</organism>
<dbReference type="STRING" id="69004.A0A182QUI2"/>
<protein>
    <recommendedName>
        <fullName evidence="1">inositol-polyphosphate 5-phosphatase</fullName>
        <ecNumber evidence="1">3.1.3.56</ecNumber>
    </recommendedName>
</protein>
<dbReference type="InterPro" id="IPR039737">
    <property type="entry name" value="INPP5A"/>
</dbReference>
<sequence>MDTDSLPILLVTANVGSVFEDALGNLYFVQRTVNHVLMWNFLTHEWETVEGKSIHSGSIETVATKEKAKFPQQFFPECKWSRKGFLRTRWFVNGTVFDLVNIHLFHDASNLEACEEYPSVYCKSRRRALVHTLERFHKDTVNRPVPYFVFGDFNFRCDTEGVIKKLTEDLTMHRVQNTKNDSTKVQYRDATGTNVLTVGKKEFFHCDQSTFKEIWLRQFDRELESLRSILYEYPISFPPSYPYEEDPFQPGAYMATRCPAWCDRILISPAARKLICEANESVGDGADGAEPVSYGIIGANVCMGDHKLASTAVATVCSNGSTLVPFADCPQQAAFHQLHYPAACARCAARIEQCYEQNLIDLEPPVQIDQQQQHQHQQQQQQEQQQIVGQAVPLELHSKHPLVSISVFDTDSNLNVCMCALYCGGSAATETQRNPTPTDSTAQAGELAVEACGDTATPPICPNCRNIIKHQSIEHRKTLISRRMMLANDVIVNRIDTHYLNTYSAGANGGGASAFEPYTPESAESHSPLPESCDGSSNSSASIKVSQSHAKLTDEREPLVADKCSPMVPLSALSANHSAPVATAAAAAATKTAAAPTGAAHEAASSGGGGGVSPKQLKFRLEKLKRLADERRRQYGEWTRAFTQSDPSKRGAGGTVGDPSHTVPLSDPAATSTASTSSNSFNNQCLNEQQQQPTAAVNASSITIRRESVFVNCCRGMCTIL</sequence>
<evidence type="ECO:0000256" key="4">
    <source>
        <dbReference type="SAM" id="MobiDB-lite"/>
    </source>
</evidence>
<keyword evidence="2" id="KW-0378">Hydrolase</keyword>
<dbReference type="EMBL" id="AXCN02001449">
    <property type="status" value="NOT_ANNOTATED_CDS"/>
    <property type="molecule type" value="Genomic_DNA"/>
</dbReference>
<dbReference type="SMART" id="SM00128">
    <property type="entry name" value="IPPc"/>
    <property type="match status" value="1"/>
</dbReference>
<evidence type="ECO:0000256" key="2">
    <source>
        <dbReference type="ARBA" id="ARBA00022801"/>
    </source>
</evidence>
<feature type="region of interest" description="Disordered" evidence="4">
    <location>
        <begin position="638"/>
        <end position="682"/>
    </location>
</feature>
<evidence type="ECO:0000313" key="6">
    <source>
        <dbReference type="EnsemblMetazoa" id="AFAF017132-PA"/>
    </source>
</evidence>
<evidence type="ECO:0000313" key="7">
    <source>
        <dbReference type="Proteomes" id="UP000075886"/>
    </source>
</evidence>
<proteinExistence type="inferred from homology"/>
<evidence type="ECO:0000256" key="3">
    <source>
        <dbReference type="ARBA" id="ARBA00023599"/>
    </source>
</evidence>
<evidence type="ECO:0000256" key="1">
    <source>
        <dbReference type="ARBA" id="ARBA00012997"/>
    </source>
</evidence>
<dbReference type="VEuPathDB" id="VectorBase:AFAF017132"/>
<evidence type="ECO:0000259" key="5">
    <source>
        <dbReference type="SMART" id="SM00128"/>
    </source>
</evidence>
<dbReference type="Proteomes" id="UP000075886">
    <property type="component" value="Unassembled WGS sequence"/>
</dbReference>
<dbReference type="SUPFAM" id="SSF56219">
    <property type="entry name" value="DNase I-like"/>
    <property type="match status" value="1"/>
</dbReference>
<dbReference type="PANTHER" id="PTHR12997:SF2">
    <property type="entry name" value="INOSITOL POLYPHOSPHATE-5-PHOSPHATASE A"/>
    <property type="match status" value="1"/>
</dbReference>
<name>A0A182QUI2_9DIPT</name>
<dbReference type="GO" id="GO:0004445">
    <property type="term" value="F:inositol-polyphosphate 5-phosphatase activity"/>
    <property type="evidence" value="ECO:0007669"/>
    <property type="project" value="UniProtKB-EC"/>
</dbReference>
<reference evidence="7" key="1">
    <citation type="submission" date="2014-01" db="EMBL/GenBank/DDBJ databases">
        <title>The Genome Sequence of Anopheles farauti FAR1 (V2).</title>
        <authorList>
            <consortium name="The Broad Institute Genomics Platform"/>
            <person name="Neafsey D.E."/>
            <person name="Besansky N."/>
            <person name="Howell P."/>
            <person name="Walton C."/>
            <person name="Young S.K."/>
            <person name="Zeng Q."/>
            <person name="Gargeya S."/>
            <person name="Fitzgerald M."/>
            <person name="Haas B."/>
            <person name="Abouelleil A."/>
            <person name="Allen A.W."/>
            <person name="Alvarado L."/>
            <person name="Arachchi H.M."/>
            <person name="Berlin A.M."/>
            <person name="Chapman S.B."/>
            <person name="Gainer-Dewar J."/>
            <person name="Goldberg J."/>
            <person name="Griggs A."/>
            <person name="Gujja S."/>
            <person name="Hansen M."/>
            <person name="Howarth C."/>
            <person name="Imamovic A."/>
            <person name="Ireland A."/>
            <person name="Larimer J."/>
            <person name="McCowan C."/>
            <person name="Murphy C."/>
            <person name="Pearson M."/>
            <person name="Poon T.W."/>
            <person name="Priest M."/>
            <person name="Roberts A."/>
            <person name="Saif S."/>
            <person name="Shea T."/>
            <person name="Sisk P."/>
            <person name="Sykes S."/>
            <person name="Wortman J."/>
            <person name="Nusbaum C."/>
            <person name="Birren B."/>
        </authorList>
    </citation>
    <scope>NUCLEOTIDE SEQUENCE [LARGE SCALE GENOMIC DNA]</scope>
    <source>
        <strain evidence="7">FAR1</strain>
    </source>
</reference>
<feature type="domain" description="Inositol polyphosphate-related phosphatase" evidence="5">
    <location>
        <begin position="4"/>
        <end position="314"/>
    </location>
</feature>
<feature type="region of interest" description="Disordered" evidence="4">
    <location>
        <begin position="514"/>
        <end position="557"/>
    </location>
</feature>
<dbReference type="EC" id="3.1.3.56" evidence="1"/>
<comment type="similarity">
    <text evidence="3">Belongs to the inositol 1,4,5-trisphosphate 5-phosphatase type I family.</text>
</comment>